<evidence type="ECO:0000256" key="2">
    <source>
        <dbReference type="ARBA" id="ARBA00004496"/>
    </source>
</evidence>
<dbReference type="RefSeq" id="XP_002847731.1">
    <property type="nucleotide sequence ID" value="XM_002847685.1"/>
</dbReference>
<keyword evidence="6" id="KW-0539">Nucleus</keyword>
<organism evidence="7 8">
    <name type="scientific">Arthroderma otae (strain ATCC MYA-4605 / CBS 113480)</name>
    <name type="common">Microsporum canis</name>
    <dbReference type="NCBI Taxonomy" id="554155"/>
    <lineage>
        <taxon>Eukaryota</taxon>
        <taxon>Fungi</taxon>
        <taxon>Dikarya</taxon>
        <taxon>Ascomycota</taxon>
        <taxon>Pezizomycotina</taxon>
        <taxon>Eurotiomycetes</taxon>
        <taxon>Eurotiomycetidae</taxon>
        <taxon>Onygenales</taxon>
        <taxon>Arthrodermataceae</taxon>
        <taxon>Microsporum</taxon>
    </lineage>
</organism>
<dbReference type="CDD" id="cd11692">
    <property type="entry name" value="HRI1_N_like"/>
    <property type="match status" value="1"/>
</dbReference>
<dbReference type="Proteomes" id="UP000002035">
    <property type="component" value="Unassembled WGS sequence"/>
</dbReference>
<accession>C5FL46</accession>
<name>C5FL46_ARTOC</name>
<dbReference type="OMA" id="FTHAIDS"/>
<dbReference type="HOGENOM" id="CLU_060351_0_0_1"/>
<dbReference type="Pfam" id="PF16815">
    <property type="entry name" value="HRI1"/>
    <property type="match status" value="1"/>
</dbReference>
<sequence>MVASTANISTRVSLRWPPEPAFETTDTAALSVAGWYVDLRIDRESGKVEWAMAGQRVVESTSPSIVVFTHAIDSLQLFDTADMGTFKKLPNGDDLETGKMARYDLPGAPVREYEEIWRSLEIPQTAPKGRGYSWILESEEMLPNMTALKQEDKDVKVVKTFLGRVPGHYIALRQTQWYERKQVDGRCVVTKVGGEVSGRREMWDAATGKDAAVTYTVGDEGENLPSLVAAGESLQLCGEGEGDWRSPGRTVMVNGTRYLVRAFEELPQ</sequence>
<proteinExistence type="inferred from homology"/>
<dbReference type="VEuPathDB" id="FungiDB:MCYG_03237"/>
<protein>
    <recommendedName>
        <fullName evidence="4">Protein HRI1</fullName>
    </recommendedName>
</protein>
<reference evidence="8" key="1">
    <citation type="journal article" date="2012" name="MBio">
        <title>Comparative genome analysis of Trichophyton rubrum and related dermatophytes reveals candidate genes involved in infection.</title>
        <authorList>
            <person name="Martinez D.A."/>
            <person name="Oliver B.G."/>
            <person name="Graeser Y."/>
            <person name="Goldberg J.M."/>
            <person name="Li W."/>
            <person name="Martinez-Rossi N.M."/>
            <person name="Monod M."/>
            <person name="Shelest E."/>
            <person name="Barton R.C."/>
            <person name="Birch E."/>
            <person name="Brakhage A.A."/>
            <person name="Chen Z."/>
            <person name="Gurr S.J."/>
            <person name="Heiman D."/>
            <person name="Heitman J."/>
            <person name="Kosti I."/>
            <person name="Rossi A."/>
            <person name="Saif S."/>
            <person name="Samalova M."/>
            <person name="Saunders C.W."/>
            <person name="Shea T."/>
            <person name="Summerbell R.C."/>
            <person name="Xu J."/>
            <person name="Young S."/>
            <person name="Zeng Q."/>
            <person name="Birren B.W."/>
            <person name="Cuomo C.A."/>
            <person name="White T.C."/>
        </authorList>
    </citation>
    <scope>NUCLEOTIDE SEQUENCE [LARGE SCALE GENOMIC DNA]</scope>
    <source>
        <strain evidence="8">ATCC MYA-4605 / CBS 113480</strain>
    </source>
</reference>
<evidence type="ECO:0000256" key="5">
    <source>
        <dbReference type="ARBA" id="ARBA00022490"/>
    </source>
</evidence>
<evidence type="ECO:0000256" key="4">
    <source>
        <dbReference type="ARBA" id="ARBA00017063"/>
    </source>
</evidence>
<dbReference type="AlphaFoldDB" id="C5FL46"/>
<keyword evidence="5" id="KW-0963">Cytoplasm</keyword>
<dbReference type="InterPro" id="IPR043047">
    <property type="entry name" value="Hri1_N_sf"/>
</dbReference>
<evidence type="ECO:0000256" key="3">
    <source>
        <dbReference type="ARBA" id="ARBA00005229"/>
    </source>
</evidence>
<dbReference type="InterPro" id="IPR038744">
    <property type="entry name" value="Hri1_N"/>
</dbReference>
<dbReference type="GO" id="GO:0005634">
    <property type="term" value="C:nucleus"/>
    <property type="evidence" value="ECO:0007669"/>
    <property type="project" value="UniProtKB-SubCell"/>
</dbReference>
<dbReference type="GeneID" id="9230493"/>
<evidence type="ECO:0000313" key="7">
    <source>
        <dbReference type="EMBL" id="EEQ30418.1"/>
    </source>
</evidence>
<dbReference type="GO" id="GO:0005737">
    <property type="term" value="C:cytoplasm"/>
    <property type="evidence" value="ECO:0007669"/>
    <property type="project" value="UniProtKB-SubCell"/>
</dbReference>
<dbReference type="STRING" id="554155.C5FL46"/>
<dbReference type="EMBL" id="DS995703">
    <property type="protein sequence ID" value="EEQ30418.1"/>
    <property type="molecule type" value="Genomic_DNA"/>
</dbReference>
<evidence type="ECO:0000256" key="1">
    <source>
        <dbReference type="ARBA" id="ARBA00004123"/>
    </source>
</evidence>
<evidence type="ECO:0000313" key="8">
    <source>
        <dbReference type="Proteomes" id="UP000002035"/>
    </source>
</evidence>
<dbReference type="Gene3D" id="2.40.128.320">
    <property type="entry name" value="Protein HRI1, N-terminal domain"/>
    <property type="match status" value="1"/>
</dbReference>
<dbReference type="eggNOG" id="ENOG502S8D9">
    <property type="taxonomic scope" value="Eukaryota"/>
</dbReference>
<comment type="similarity">
    <text evidence="3">Belongs to the HRI1 family.</text>
</comment>
<evidence type="ECO:0000256" key="6">
    <source>
        <dbReference type="ARBA" id="ARBA00023242"/>
    </source>
</evidence>
<gene>
    <name evidence="7" type="ORF">MCYG_03237</name>
</gene>
<comment type="subcellular location">
    <subcellularLocation>
        <location evidence="2">Cytoplasm</location>
    </subcellularLocation>
    <subcellularLocation>
        <location evidence="1">Nucleus</location>
    </subcellularLocation>
</comment>
<dbReference type="InterPro" id="IPR031818">
    <property type="entry name" value="Hri1"/>
</dbReference>
<keyword evidence="8" id="KW-1185">Reference proteome</keyword>
<dbReference type="OrthoDB" id="4045395at2759"/>